<gene>
    <name evidence="1" type="ORF">NIES21_44020</name>
</gene>
<dbReference type="EMBL" id="AP018174">
    <property type="protein sequence ID" value="BAY18555.1"/>
    <property type="molecule type" value="Genomic_DNA"/>
</dbReference>
<proteinExistence type="predicted"/>
<dbReference type="AlphaFoldDB" id="A0A1Z4GM13"/>
<organism evidence="1 2">
    <name type="scientific">Anabaenopsis circularis NIES-21</name>
    <dbReference type="NCBI Taxonomy" id="1085406"/>
    <lineage>
        <taxon>Bacteria</taxon>
        <taxon>Bacillati</taxon>
        <taxon>Cyanobacteriota</taxon>
        <taxon>Cyanophyceae</taxon>
        <taxon>Nostocales</taxon>
        <taxon>Nodulariaceae</taxon>
        <taxon>Anabaenopsis</taxon>
    </lineage>
</organism>
<sequence length="49" mass="5944">MSPIFLYKKIIIIEEISSLGKIYMLKFRKLGYWFVPIHNYMNLQFTDSI</sequence>
<name>A0A1Z4GM13_9CYAN</name>
<reference evidence="1 2" key="1">
    <citation type="submission" date="2017-06" db="EMBL/GenBank/DDBJ databases">
        <title>Genome sequencing of cyanobaciteial culture collection at National Institute for Environmental Studies (NIES).</title>
        <authorList>
            <person name="Hirose Y."/>
            <person name="Shimura Y."/>
            <person name="Fujisawa T."/>
            <person name="Nakamura Y."/>
            <person name="Kawachi M."/>
        </authorList>
    </citation>
    <scope>NUCLEOTIDE SEQUENCE [LARGE SCALE GENOMIC DNA]</scope>
    <source>
        <strain evidence="1 2">NIES-21</strain>
    </source>
</reference>
<dbReference type="Proteomes" id="UP000218287">
    <property type="component" value="Chromosome"/>
</dbReference>
<protein>
    <submittedName>
        <fullName evidence="1">Uncharacterized protein</fullName>
    </submittedName>
</protein>
<evidence type="ECO:0000313" key="2">
    <source>
        <dbReference type="Proteomes" id="UP000218287"/>
    </source>
</evidence>
<keyword evidence="2" id="KW-1185">Reference proteome</keyword>
<accession>A0A1Z4GM13</accession>
<evidence type="ECO:0000313" key="1">
    <source>
        <dbReference type="EMBL" id="BAY18555.1"/>
    </source>
</evidence>